<keyword evidence="2" id="KW-1185">Reference proteome</keyword>
<evidence type="ECO:0000313" key="1">
    <source>
        <dbReference type="EMBL" id="KAJ1345932.1"/>
    </source>
</evidence>
<dbReference type="EMBL" id="JAHQIW010000086">
    <property type="protein sequence ID" value="KAJ1345932.1"/>
    <property type="molecule type" value="Genomic_DNA"/>
</dbReference>
<sequence length="56" mass="6490">MVTHVNQPQLPCGVAKKRFVDKGTIQIGQTDEQLTKIEWIKLGDEEKVKTYNRYVD</sequence>
<proteinExistence type="predicted"/>
<dbReference type="AlphaFoldDB" id="A0AAD5LSD8"/>
<organism evidence="1 2">
    <name type="scientific">Parelaphostrongylus tenuis</name>
    <name type="common">Meningeal worm</name>
    <dbReference type="NCBI Taxonomy" id="148309"/>
    <lineage>
        <taxon>Eukaryota</taxon>
        <taxon>Metazoa</taxon>
        <taxon>Ecdysozoa</taxon>
        <taxon>Nematoda</taxon>
        <taxon>Chromadorea</taxon>
        <taxon>Rhabditida</taxon>
        <taxon>Rhabditina</taxon>
        <taxon>Rhabditomorpha</taxon>
        <taxon>Strongyloidea</taxon>
        <taxon>Metastrongylidae</taxon>
        <taxon>Parelaphostrongylus</taxon>
    </lineage>
</organism>
<evidence type="ECO:0000313" key="2">
    <source>
        <dbReference type="Proteomes" id="UP001196413"/>
    </source>
</evidence>
<reference evidence="1" key="1">
    <citation type="submission" date="2021-06" db="EMBL/GenBank/DDBJ databases">
        <title>Parelaphostrongylus tenuis whole genome reference sequence.</title>
        <authorList>
            <person name="Garwood T.J."/>
            <person name="Larsen P.A."/>
            <person name="Fountain-Jones N.M."/>
            <person name="Garbe J.R."/>
            <person name="Macchietto M.G."/>
            <person name="Kania S.A."/>
            <person name="Gerhold R.W."/>
            <person name="Richards J.E."/>
            <person name="Wolf T.M."/>
        </authorList>
    </citation>
    <scope>NUCLEOTIDE SEQUENCE</scope>
    <source>
        <strain evidence="1">MNPRO001-30</strain>
        <tissue evidence="1">Meninges</tissue>
    </source>
</reference>
<dbReference type="Proteomes" id="UP001196413">
    <property type="component" value="Unassembled WGS sequence"/>
</dbReference>
<accession>A0AAD5LSD8</accession>
<protein>
    <submittedName>
        <fullName evidence="1">Uncharacterized protein</fullName>
    </submittedName>
</protein>
<name>A0AAD5LSD8_PARTN</name>
<gene>
    <name evidence="1" type="ORF">KIN20_000574</name>
</gene>
<comment type="caution">
    <text evidence="1">The sequence shown here is derived from an EMBL/GenBank/DDBJ whole genome shotgun (WGS) entry which is preliminary data.</text>
</comment>